<dbReference type="InterPro" id="IPR027417">
    <property type="entry name" value="P-loop_NTPase"/>
</dbReference>
<organism evidence="13 14">
    <name type="scientific">Thermacetogenium phaeum</name>
    <dbReference type="NCBI Taxonomy" id="85874"/>
    <lineage>
        <taxon>Bacteria</taxon>
        <taxon>Bacillati</taxon>
        <taxon>Bacillota</taxon>
        <taxon>Clostridia</taxon>
        <taxon>Thermoanaerobacterales</taxon>
        <taxon>Thermoanaerobacteraceae</taxon>
        <taxon>Thermacetogenium</taxon>
    </lineage>
</organism>
<name>A0A101FFW7_9THEO</name>
<dbReference type="NCBIfam" id="TIGR03594">
    <property type="entry name" value="GTPase_EngA"/>
    <property type="match status" value="1"/>
</dbReference>
<dbReference type="InterPro" id="IPR003593">
    <property type="entry name" value="AAA+_ATPase"/>
</dbReference>
<dbReference type="InterPro" id="IPR016484">
    <property type="entry name" value="GTPase_Der"/>
</dbReference>
<dbReference type="InterPro" id="IPR005225">
    <property type="entry name" value="Small_GTP-bd"/>
</dbReference>
<evidence type="ECO:0000259" key="12">
    <source>
        <dbReference type="PROSITE" id="PS51712"/>
    </source>
</evidence>
<comment type="similarity">
    <text evidence="1 9 10 11">Belongs to the TRAFAC class TrmE-Era-EngA-EngB-Septin-like GTPase superfamily. EngA (Der) GTPase family.</text>
</comment>
<dbReference type="Gene3D" id="3.30.300.20">
    <property type="match status" value="1"/>
</dbReference>
<reference evidence="14" key="1">
    <citation type="journal article" date="2015" name="MBio">
        <title>Genome-Resolved Metagenomic Analysis Reveals Roles for Candidate Phyla and Other Microbial Community Members in Biogeochemical Transformations in Oil Reservoirs.</title>
        <authorList>
            <person name="Hu P."/>
            <person name="Tom L."/>
            <person name="Singh A."/>
            <person name="Thomas B.C."/>
            <person name="Baker B.J."/>
            <person name="Piceno Y.M."/>
            <person name="Andersen G.L."/>
            <person name="Banfield J.F."/>
        </authorList>
    </citation>
    <scope>NUCLEOTIDE SEQUENCE [LARGE SCALE GENOMIC DNA]</scope>
</reference>
<dbReference type="GO" id="GO:0043022">
    <property type="term" value="F:ribosome binding"/>
    <property type="evidence" value="ECO:0007669"/>
    <property type="project" value="TreeGrafter"/>
</dbReference>
<dbReference type="PRINTS" id="PR00326">
    <property type="entry name" value="GTP1OBG"/>
</dbReference>
<evidence type="ECO:0000256" key="11">
    <source>
        <dbReference type="RuleBase" id="RU004481"/>
    </source>
</evidence>
<evidence type="ECO:0000256" key="10">
    <source>
        <dbReference type="PROSITE-ProRule" id="PRU01049"/>
    </source>
</evidence>
<dbReference type="InterPro" id="IPR031166">
    <property type="entry name" value="G_ENGA"/>
</dbReference>
<evidence type="ECO:0000256" key="1">
    <source>
        <dbReference type="ARBA" id="ARBA00008279"/>
    </source>
</evidence>
<dbReference type="Gene3D" id="3.40.50.300">
    <property type="entry name" value="P-loop containing nucleotide triphosphate hydrolases"/>
    <property type="match status" value="2"/>
</dbReference>
<dbReference type="InterPro" id="IPR015946">
    <property type="entry name" value="KH_dom-like_a/b"/>
</dbReference>
<keyword evidence="5 9" id="KW-0547">Nucleotide-binding</keyword>
<dbReference type="InterPro" id="IPR032859">
    <property type="entry name" value="KH_dom-like"/>
</dbReference>
<dbReference type="HAMAP" id="MF_00195">
    <property type="entry name" value="GTPase_Der"/>
    <property type="match status" value="1"/>
</dbReference>
<feature type="binding site" evidence="9">
    <location>
        <begin position="10"/>
        <end position="17"/>
    </location>
    <ligand>
        <name>GTP</name>
        <dbReference type="ChEBI" id="CHEBI:37565"/>
        <label>1</label>
    </ligand>
</feature>
<evidence type="ECO:0000256" key="9">
    <source>
        <dbReference type="HAMAP-Rule" id="MF_00195"/>
    </source>
</evidence>
<keyword evidence="6 9" id="KW-0342">GTP-binding</keyword>
<dbReference type="FunFam" id="3.30.300.20:FF:000004">
    <property type="entry name" value="GTPase Der"/>
    <property type="match status" value="1"/>
</dbReference>
<dbReference type="Pfam" id="PF01926">
    <property type="entry name" value="MMR_HSR1"/>
    <property type="match status" value="2"/>
</dbReference>
<keyword evidence="4 11" id="KW-0677">Repeat</keyword>
<evidence type="ECO:0000256" key="4">
    <source>
        <dbReference type="ARBA" id="ARBA00022737"/>
    </source>
</evidence>
<evidence type="ECO:0000256" key="7">
    <source>
        <dbReference type="ARBA" id="ARBA00032345"/>
    </source>
</evidence>
<protein>
    <recommendedName>
        <fullName evidence="2 9">GTPase Der</fullName>
    </recommendedName>
    <alternativeName>
        <fullName evidence="7 9">GTP-binding protein EngA</fullName>
    </alternativeName>
</protein>
<evidence type="ECO:0000313" key="14">
    <source>
        <dbReference type="Proteomes" id="UP000053326"/>
    </source>
</evidence>
<evidence type="ECO:0000256" key="6">
    <source>
        <dbReference type="ARBA" id="ARBA00023134"/>
    </source>
</evidence>
<evidence type="ECO:0000256" key="5">
    <source>
        <dbReference type="ARBA" id="ARBA00022741"/>
    </source>
</evidence>
<dbReference type="PATRIC" id="fig|85874.4.peg.382"/>
<dbReference type="FunFam" id="3.40.50.300:FF:000057">
    <property type="entry name" value="GTPase Der"/>
    <property type="match status" value="1"/>
</dbReference>
<dbReference type="CDD" id="cd01894">
    <property type="entry name" value="EngA1"/>
    <property type="match status" value="1"/>
</dbReference>
<dbReference type="InterPro" id="IPR006073">
    <property type="entry name" value="GTP-bd"/>
</dbReference>
<dbReference type="SMART" id="SM00382">
    <property type="entry name" value="AAA"/>
    <property type="match status" value="2"/>
</dbReference>
<dbReference type="AlphaFoldDB" id="A0A101FFW7"/>
<evidence type="ECO:0000256" key="2">
    <source>
        <dbReference type="ARBA" id="ARBA00020953"/>
    </source>
</evidence>
<dbReference type="Proteomes" id="UP000053326">
    <property type="component" value="Unassembled WGS sequence"/>
</dbReference>
<comment type="function">
    <text evidence="8 9 11">GTPase that plays an essential role in the late steps of ribosome biogenesis.</text>
</comment>
<feature type="binding site" evidence="9">
    <location>
        <begin position="57"/>
        <end position="61"/>
    </location>
    <ligand>
        <name>GTP</name>
        <dbReference type="ChEBI" id="CHEBI:37565"/>
        <label>1</label>
    </ligand>
</feature>
<feature type="domain" description="EngA-type G" evidence="12">
    <location>
        <begin position="174"/>
        <end position="349"/>
    </location>
</feature>
<evidence type="ECO:0000256" key="3">
    <source>
        <dbReference type="ARBA" id="ARBA00022517"/>
    </source>
</evidence>
<dbReference type="EMBL" id="LGFO01000124">
    <property type="protein sequence ID" value="KUK36290.1"/>
    <property type="molecule type" value="Genomic_DNA"/>
</dbReference>
<evidence type="ECO:0000256" key="8">
    <source>
        <dbReference type="ARBA" id="ARBA00053470"/>
    </source>
</evidence>
<dbReference type="GO" id="GO:0005525">
    <property type="term" value="F:GTP binding"/>
    <property type="evidence" value="ECO:0007669"/>
    <property type="project" value="UniProtKB-UniRule"/>
</dbReference>
<comment type="caution">
    <text evidence="13">The sequence shown here is derived from an EMBL/GenBank/DDBJ whole genome shotgun (WGS) entry which is preliminary data.</text>
</comment>
<comment type="subunit">
    <text evidence="9">Associates with the 50S ribosomal subunit.</text>
</comment>
<keyword evidence="3 9" id="KW-0690">Ribosome biogenesis</keyword>
<gene>
    <name evidence="9" type="primary">der</name>
    <name evidence="13" type="ORF">XD66_1002</name>
</gene>
<dbReference type="PANTHER" id="PTHR43834:SF6">
    <property type="entry name" value="GTPASE DER"/>
    <property type="match status" value="1"/>
</dbReference>
<evidence type="ECO:0000313" key="13">
    <source>
        <dbReference type="EMBL" id="KUK36290.1"/>
    </source>
</evidence>
<dbReference type="PANTHER" id="PTHR43834">
    <property type="entry name" value="GTPASE DER"/>
    <property type="match status" value="1"/>
</dbReference>
<dbReference type="SUPFAM" id="SSF52540">
    <property type="entry name" value="P-loop containing nucleoside triphosphate hydrolases"/>
    <property type="match status" value="2"/>
</dbReference>
<dbReference type="PROSITE" id="PS51712">
    <property type="entry name" value="G_ENGA"/>
    <property type="match status" value="2"/>
</dbReference>
<dbReference type="FunFam" id="3.40.50.300:FF:000040">
    <property type="entry name" value="GTPase Der"/>
    <property type="match status" value="1"/>
</dbReference>
<feature type="binding site" evidence="9">
    <location>
        <begin position="227"/>
        <end position="231"/>
    </location>
    <ligand>
        <name>GTP</name>
        <dbReference type="ChEBI" id="CHEBI:37565"/>
        <label>2</label>
    </ligand>
</feature>
<dbReference type="GO" id="GO:0042254">
    <property type="term" value="P:ribosome biogenesis"/>
    <property type="evidence" value="ECO:0007669"/>
    <property type="project" value="UniProtKB-KW"/>
</dbReference>
<feature type="domain" description="EngA-type G" evidence="12">
    <location>
        <begin position="4"/>
        <end position="166"/>
    </location>
</feature>
<proteinExistence type="inferred from homology"/>
<dbReference type="CDD" id="cd01895">
    <property type="entry name" value="EngA2"/>
    <property type="match status" value="1"/>
</dbReference>
<sequence>MGKPIVALVGRPNVGKSTLFNRLTGRRTAIVDDQPGVTRDRLYGDVEWDNRKFTLIDTGGLFLEDPEFRRDVEKQVGKALAEADVVVFMVDARVGPLVEDERIAQQLLKAKSKTIVAVNKVDNFREQDFYEFYRLGLGEPVPISGLHGLNIDELLDRIVELLPEGREEEKEEGVRVAIVGRPNVGKSTLVNALLRDERMIVSDIAGTTRDAIDTSFERDGRRYILIDTAGIRKRSRLKRGIEYYGVVRALRSVDRADVVLLVLDTGAGVVEQDKKIAGYVEESGKGVIIVINKWDLHANMNVFRRDFEAYVRSELDFIDYAPLHFVSAQTGQGVDKIMEKVDAVQKERSRWITTGNLNSWLQEAVYLNPPPGSGKQGLKFYYATQVGSRPPVIAFFVNNPELVRSSYKRYLERQLRQAYGFEGTPVRLVFRARKRSPEK</sequence>
<dbReference type="NCBIfam" id="TIGR00231">
    <property type="entry name" value="small_GTP"/>
    <property type="match status" value="2"/>
</dbReference>
<feature type="binding site" evidence="9">
    <location>
        <begin position="180"/>
        <end position="187"/>
    </location>
    <ligand>
        <name>GTP</name>
        <dbReference type="ChEBI" id="CHEBI:37565"/>
        <label>2</label>
    </ligand>
</feature>
<dbReference type="PIRSF" id="PIRSF006485">
    <property type="entry name" value="GTP-binding_EngA"/>
    <property type="match status" value="1"/>
</dbReference>
<feature type="binding site" evidence="9">
    <location>
        <begin position="119"/>
        <end position="122"/>
    </location>
    <ligand>
        <name>GTP</name>
        <dbReference type="ChEBI" id="CHEBI:37565"/>
        <label>1</label>
    </ligand>
</feature>
<accession>A0A101FFW7</accession>
<feature type="binding site" evidence="9">
    <location>
        <begin position="292"/>
        <end position="295"/>
    </location>
    <ligand>
        <name>GTP</name>
        <dbReference type="ChEBI" id="CHEBI:37565"/>
        <label>2</label>
    </ligand>
</feature>
<dbReference type="Pfam" id="PF14714">
    <property type="entry name" value="KH_dom-like"/>
    <property type="match status" value="1"/>
</dbReference>